<keyword evidence="1" id="KW-0479">Metal-binding</keyword>
<evidence type="ECO:0000256" key="1">
    <source>
        <dbReference type="PROSITE-ProRule" id="PRU00047"/>
    </source>
</evidence>
<dbReference type="Pfam" id="PF00098">
    <property type="entry name" value="zf-CCHC"/>
    <property type="match status" value="1"/>
</dbReference>
<evidence type="ECO:0000313" key="5">
    <source>
        <dbReference type="Proteomes" id="UP001231189"/>
    </source>
</evidence>
<evidence type="ECO:0000259" key="3">
    <source>
        <dbReference type="PROSITE" id="PS50158"/>
    </source>
</evidence>
<feature type="compositionally biased region" description="Acidic residues" evidence="2">
    <location>
        <begin position="506"/>
        <end position="528"/>
    </location>
</feature>
<comment type="caution">
    <text evidence="4">The sequence shown here is derived from an EMBL/GenBank/DDBJ whole genome shotgun (WGS) entry which is preliminary data.</text>
</comment>
<feature type="region of interest" description="Disordered" evidence="2">
    <location>
        <begin position="506"/>
        <end position="531"/>
    </location>
</feature>
<dbReference type="Proteomes" id="UP001231189">
    <property type="component" value="Unassembled WGS sequence"/>
</dbReference>
<dbReference type="PANTHER" id="PTHR35046">
    <property type="entry name" value="ZINC KNUCKLE (CCHC-TYPE) FAMILY PROTEIN"/>
    <property type="match status" value="1"/>
</dbReference>
<dbReference type="InterPro" id="IPR001878">
    <property type="entry name" value="Znf_CCHC"/>
</dbReference>
<protein>
    <recommendedName>
        <fullName evidence="3">CCHC-type domain-containing protein</fullName>
    </recommendedName>
</protein>
<name>A0AAD8TAT1_LOLMU</name>
<sequence length="554" mass="62108">MAKGDFTEWWSLVVRTAPRQLRKGISSVSMLTAWWIWKHRNAAVFDNARPSVTDEDIPTELLPPSLQDEDNVAAKLKSDEVRIGPITRARAKLLKQQNVDVMQKKDAATPVTWREFEALRDHMQREIRVASDVLDKDIQSVHLKVDEATTAVNTVQTSVMTLQASIQTLTNAVGEIRTMVQPQQPPHDDDGSVQGDNAEAANAQGRGMGRGIGRGVGDFRGRGFVPVGAQRVPQQQEDGLGKPKFSIPRFEGGTDVEEYLTWELKIERLWRLHPDYTEDRKIKLASSEFDGYALRWWDGLVRAREEDGELPIITWRAMKAAMRARFVPTNYLRSVFDKLTQLKQGVLTVDAYYMEMEMLMQRARVRESLEMTLQRFLNGLQFNIKGIVRHHNYATMNELLHHAREAESQLAEELQMKGHATGAGRYTPRAPPSMAPSTRPADVPTSSSKPVSSVTNTKKLAPAVSGTSSNMSTARNRDMACHTCGGKGHFKRDCPNRKVMIINEDNEYETGDDVDPNAPDEDDYDSDGFDAFPSEAQTIVVSQRVLNVQSSAST</sequence>
<dbReference type="GO" id="GO:0008270">
    <property type="term" value="F:zinc ion binding"/>
    <property type="evidence" value="ECO:0007669"/>
    <property type="project" value="UniProtKB-KW"/>
</dbReference>
<evidence type="ECO:0000313" key="4">
    <source>
        <dbReference type="EMBL" id="KAK1679370.1"/>
    </source>
</evidence>
<dbReference type="SUPFAM" id="SSF57756">
    <property type="entry name" value="Retrovirus zinc finger-like domains"/>
    <property type="match status" value="1"/>
</dbReference>
<feature type="region of interest" description="Disordered" evidence="2">
    <location>
        <begin position="181"/>
        <end position="210"/>
    </location>
</feature>
<keyword evidence="1" id="KW-0863">Zinc-finger</keyword>
<feature type="compositionally biased region" description="Low complexity" evidence="2">
    <location>
        <begin position="443"/>
        <end position="459"/>
    </location>
</feature>
<gene>
    <name evidence="4" type="ORF">QYE76_040218</name>
</gene>
<reference evidence="4" key="1">
    <citation type="submission" date="2023-07" db="EMBL/GenBank/DDBJ databases">
        <title>A chromosome-level genome assembly of Lolium multiflorum.</title>
        <authorList>
            <person name="Chen Y."/>
            <person name="Copetti D."/>
            <person name="Kolliker R."/>
            <person name="Studer B."/>
        </authorList>
    </citation>
    <scope>NUCLEOTIDE SEQUENCE</scope>
    <source>
        <strain evidence="4">02402/16</strain>
        <tissue evidence="4">Leaf</tissue>
    </source>
</reference>
<dbReference type="GO" id="GO:0003676">
    <property type="term" value="F:nucleic acid binding"/>
    <property type="evidence" value="ECO:0007669"/>
    <property type="project" value="InterPro"/>
</dbReference>
<dbReference type="PANTHER" id="PTHR35046:SF9">
    <property type="entry name" value="RNA-DIRECTED DNA POLYMERASE"/>
    <property type="match status" value="1"/>
</dbReference>
<dbReference type="AlphaFoldDB" id="A0AAD8TAT1"/>
<feature type="domain" description="CCHC-type" evidence="3">
    <location>
        <begin position="481"/>
        <end position="496"/>
    </location>
</feature>
<keyword evidence="1" id="KW-0862">Zinc</keyword>
<dbReference type="Pfam" id="PF03732">
    <property type="entry name" value="Retrotrans_gag"/>
    <property type="match status" value="1"/>
</dbReference>
<dbReference type="PROSITE" id="PS50158">
    <property type="entry name" value="ZF_CCHC"/>
    <property type="match status" value="1"/>
</dbReference>
<feature type="region of interest" description="Disordered" evidence="2">
    <location>
        <begin position="421"/>
        <end position="473"/>
    </location>
</feature>
<dbReference type="EMBL" id="JAUUTY010000002">
    <property type="protein sequence ID" value="KAK1679370.1"/>
    <property type="molecule type" value="Genomic_DNA"/>
</dbReference>
<dbReference type="InterPro" id="IPR036875">
    <property type="entry name" value="Znf_CCHC_sf"/>
</dbReference>
<accession>A0AAD8TAT1</accession>
<organism evidence="4 5">
    <name type="scientific">Lolium multiflorum</name>
    <name type="common">Italian ryegrass</name>
    <name type="synonym">Lolium perenne subsp. multiflorum</name>
    <dbReference type="NCBI Taxonomy" id="4521"/>
    <lineage>
        <taxon>Eukaryota</taxon>
        <taxon>Viridiplantae</taxon>
        <taxon>Streptophyta</taxon>
        <taxon>Embryophyta</taxon>
        <taxon>Tracheophyta</taxon>
        <taxon>Spermatophyta</taxon>
        <taxon>Magnoliopsida</taxon>
        <taxon>Liliopsida</taxon>
        <taxon>Poales</taxon>
        <taxon>Poaceae</taxon>
        <taxon>BOP clade</taxon>
        <taxon>Pooideae</taxon>
        <taxon>Poodae</taxon>
        <taxon>Poeae</taxon>
        <taxon>Poeae Chloroplast Group 2 (Poeae type)</taxon>
        <taxon>Loliodinae</taxon>
        <taxon>Loliinae</taxon>
        <taxon>Lolium</taxon>
    </lineage>
</organism>
<proteinExistence type="predicted"/>
<evidence type="ECO:0000256" key="2">
    <source>
        <dbReference type="SAM" id="MobiDB-lite"/>
    </source>
</evidence>
<keyword evidence="5" id="KW-1185">Reference proteome</keyword>
<dbReference type="InterPro" id="IPR005162">
    <property type="entry name" value="Retrotrans_gag_dom"/>
</dbReference>
<dbReference type="SMART" id="SM00343">
    <property type="entry name" value="ZnF_C2HC"/>
    <property type="match status" value="1"/>
</dbReference>
<dbReference type="Gene3D" id="4.10.60.10">
    <property type="entry name" value="Zinc finger, CCHC-type"/>
    <property type="match status" value="1"/>
</dbReference>